<dbReference type="eggNOG" id="ENOG502RXAF">
    <property type="taxonomic scope" value="Eukaryota"/>
</dbReference>
<dbReference type="Pfam" id="PF14441">
    <property type="entry name" value="OTT_1508_deam"/>
    <property type="match status" value="1"/>
</dbReference>
<dbReference type="HOGENOM" id="CLU_909115_0_0_1"/>
<protein>
    <submittedName>
        <fullName evidence="1">Uncharacterized protein</fullName>
    </submittedName>
</protein>
<proteinExistence type="predicted"/>
<dbReference type="OrthoDB" id="4851849at2759"/>
<reference evidence="1 2" key="1">
    <citation type="submission" date="2013-03" db="EMBL/GenBank/DDBJ databases">
        <title>The Genome Sequence of Capronia coronata CBS 617.96.</title>
        <authorList>
            <consortium name="The Broad Institute Genomics Platform"/>
            <person name="Cuomo C."/>
            <person name="de Hoog S."/>
            <person name="Gorbushina A."/>
            <person name="Walker B."/>
            <person name="Young S.K."/>
            <person name="Zeng Q."/>
            <person name="Gargeya S."/>
            <person name="Fitzgerald M."/>
            <person name="Haas B."/>
            <person name="Abouelleil A."/>
            <person name="Allen A.W."/>
            <person name="Alvarado L."/>
            <person name="Arachchi H.M."/>
            <person name="Berlin A.M."/>
            <person name="Chapman S.B."/>
            <person name="Gainer-Dewar J."/>
            <person name="Goldberg J."/>
            <person name="Griggs A."/>
            <person name="Gujja S."/>
            <person name="Hansen M."/>
            <person name="Howarth C."/>
            <person name="Imamovic A."/>
            <person name="Ireland A."/>
            <person name="Larimer J."/>
            <person name="McCowan C."/>
            <person name="Murphy C."/>
            <person name="Pearson M."/>
            <person name="Poon T.W."/>
            <person name="Priest M."/>
            <person name="Roberts A."/>
            <person name="Saif S."/>
            <person name="Shea T."/>
            <person name="Sisk P."/>
            <person name="Sykes S."/>
            <person name="Wortman J."/>
            <person name="Nusbaum C."/>
            <person name="Birren B."/>
        </authorList>
    </citation>
    <scope>NUCLEOTIDE SEQUENCE [LARGE SCALE GENOMIC DNA]</scope>
    <source>
        <strain evidence="1 2">CBS 617.96</strain>
    </source>
</reference>
<dbReference type="Proteomes" id="UP000019484">
    <property type="component" value="Unassembled WGS sequence"/>
</dbReference>
<dbReference type="EMBL" id="AMWN01000004">
    <property type="protein sequence ID" value="EXJ87645.1"/>
    <property type="molecule type" value="Genomic_DNA"/>
</dbReference>
<accession>W9YD95</accession>
<dbReference type="InterPro" id="IPR027796">
    <property type="entry name" value="OTT_1508_deam-like"/>
</dbReference>
<comment type="caution">
    <text evidence="1">The sequence shown here is derived from an EMBL/GenBank/DDBJ whole genome shotgun (WGS) entry which is preliminary data.</text>
</comment>
<sequence>MLKRHRQHPPEPQTYRQLEKMIKIARSVDQSPCFSALVNNSNNLSPDRMIIIRDWVAKLGHYYGACDALVAAARRKRSLFQNIQVGSFDISIPKTVRSPSTPGSAIPLLETLQNSPGTSKVLQRFGNSQAKACTGLLNRLDGTRAGIKVHAEIKLLFYYATHRVKLKPRVICANKSACYLCDLFLRVHGQFQVPMTFGKLNERWILPDWLSIRLEESSTLRLAVELFDRALDEQIQRLLKERLPDPMESAIGLPVRWSPAFSARIKTTNGLTRTIRSSGESNLDAVRGSRTSSDLQESYCISALKR</sequence>
<gene>
    <name evidence="1" type="ORF">A1O1_04569</name>
</gene>
<evidence type="ECO:0000313" key="2">
    <source>
        <dbReference type="Proteomes" id="UP000019484"/>
    </source>
</evidence>
<organism evidence="1 2">
    <name type="scientific">Capronia coronata CBS 617.96</name>
    <dbReference type="NCBI Taxonomy" id="1182541"/>
    <lineage>
        <taxon>Eukaryota</taxon>
        <taxon>Fungi</taxon>
        <taxon>Dikarya</taxon>
        <taxon>Ascomycota</taxon>
        <taxon>Pezizomycotina</taxon>
        <taxon>Eurotiomycetes</taxon>
        <taxon>Chaetothyriomycetidae</taxon>
        <taxon>Chaetothyriales</taxon>
        <taxon>Herpotrichiellaceae</taxon>
        <taxon>Capronia</taxon>
    </lineage>
</organism>
<dbReference type="AlphaFoldDB" id="W9YD95"/>
<keyword evidence="2" id="KW-1185">Reference proteome</keyword>
<dbReference type="GeneID" id="19159450"/>
<evidence type="ECO:0000313" key="1">
    <source>
        <dbReference type="EMBL" id="EXJ87645.1"/>
    </source>
</evidence>
<name>W9YD95_9EURO</name>
<dbReference type="RefSeq" id="XP_007723651.1">
    <property type="nucleotide sequence ID" value="XM_007725461.1"/>
</dbReference>